<dbReference type="OrthoDB" id="9812260at2"/>
<dbReference type="RefSeq" id="WP_115417136.1">
    <property type="nucleotide sequence ID" value="NZ_CP031357.1"/>
</dbReference>
<dbReference type="SMART" id="SM00267">
    <property type="entry name" value="GGDEF"/>
    <property type="match status" value="1"/>
</dbReference>
<sequence length="607" mass="68173">MRLATITNVAYGATVALTVVSGVMMLLASNAHDRERAAVEQRYQLDKATARLGTDIYAMSEHARQYINTGDETYAVVYRRDEEELESVERRIEHIGDAGASQNELATLTEAIRWADTLHDEQVAAIAAYERGEEARARQILFGPEYERELNRAEMLVQRFQNQLDGRIERVVNEAAAIAAMWKLLAEIVLAITGLLFLCVLYFIFKRRVLHPVVRLSDVVSRLAAEDYATELPEVNQIDEIGDMAQAIRVFRENGLARQRLQAERDADSALRELLSRMTQRMQSCDTLEDFEDVVRRFVPEIDPGRAGRLYLFDESHNAMVEACTWQKPVHSQAEFAPSSCWALRRGMPHRPQSDGIDVPCQHLALADGEISDSLCLPLMAQNETLGLLYLEVRDDSADVLPTPANYIEMLAENISLALANLKLRDALRKMAMHDTLTGLSNRRSFDHVMEKLRTGEGDAAARMSCLMLDVDHFKSFNDRFGHEAGDLVLSEVGKVLQKATREPEFAFRYGGEEFVLLLPDFDSEQAAARAEDIRLRIAALNLHHDGERLGRITISIGVASVPEHCDLSQMVQAADAALYRAKEGGRDRVELAQCRREMRGSTLQTG</sequence>
<accession>A0A345YGB5</accession>
<dbReference type="Proteomes" id="UP000254508">
    <property type="component" value="Chromosome"/>
</dbReference>
<dbReference type="GO" id="GO:0007165">
    <property type="term" value="P:signal transduction"/>
    <property type="evidence" value="ECO:0007669"/>
    <property type="project" value="InterPro"/>
</dbReference>
<dbReference type="InterPro" id="IPR029016">
    <property type="entry name" value="GAF-like_dom_sf"/>
</dbReference>
<dbReference type="SUPFAM" id="SSF55781">
    <property type="entry name" value="GAF domain-like"/>
    <property type="match status" value="1"/>
</dbReference>
<dbReference type="InterPro" id="IPR000160">
    <property type="entry name" value="GGDEF_dom"/>
</dbReference>
<dbReference type="SUPFAM" id="SSF158472">
    <property type="entry name" value="HAMP domain-like"/>
    <property type="match status" value="1"/>
</dbReference>
<organism evidence="6 7">
    <name type="scientific">Erythrobacter aureus</name>
    <dbReference type="NCBI Taxonomy" id="2182384"/>
    <lineage>
        <taxon>Bacteria</taxon>
        <taxon>Pseudomonadati</taxon>
        <taxon>Pseudomonadota</taxon>
        <taxon>Alphaproteobacteria</taxon>
        <taxon>Sphingomonadales</taxon>
        <taxon>Erythrobacteraceae</taxon>
        <taxon>Erythrobacter/Porphyrobacter group</taxon>
        <taxon>Erythrobacter</taxon>
    </lineage>
</organism>
<dbReference type="InterPro" id="IPR050469">
    <property type="entry name" value="Diguanylate_Cyclase"/>
</dbReference>
<evidence type="ECO:0000256" key="3">
    <source>
        <dbReference type="SAM" id="Phobius"/>
    </source>
</evidence>
<dbReference type="PANTHER" id="PTHR45138">
    <property type="entry name" value="REGULATORY COMPONENTS OF SENSORY TRANSDUCTION SYSTEM"/>
    <property type="match status" value="1"/>
</dbReference>
<dbReference type="EC" id="2.7.7.65" evidence="1"/>
<dbReference type="InterPro" id="IPR029787">
    <property type="entry name" value="Nucleotide_cyclase"/>
</dbReference>
<feature type="domain" description="GGDEF" evidence="5">
    <location>
        <begin position="462"/>
        <end position="595"/>
    </location>
</feature>
<feature type="transmembrane region" description="Helical" evidence="3">
    <location>
        <begin position="184"/>
        <end position="205"/>
    </location>
</feature>
<dbReference type="Gene3D" id="3.30.70.270">
    <property type="match status" value="1"/>
</dbReference>
<dbReference type="KEGG" id="err:DVR09_12100"/>
<dbReference type="PROSITE" id="PS50887">
    <property type="entry name" value="GGDEF"/>
    <property type="match status" value="1"/>
</dbReference>
<dbReference type="Gene3D" id="3.30.450.40">
    <property type="match status" value="1"/>
</dbReference>
<proteinExistence type="predicted"/>
<feature type="transmembrane region" description="Helical" evidence="3">
    <location>
        <begin position="6"/>
        <end position="28"/>
    </location>
</feature>
<dbReference type="SUPFAM" id="SSF55073">
    <property type="entry name" value="Nucleotide cyclase"/>
    <property type="match status" value="1"/>
</dbReference>
<dbReference type="InterPro" id="IPR043128">
    <property type="entry name" value="Rev_trsase/Diguanyl_cyclase"/>
</dbReference>
<dbReference type="Pfam" id="PF00672">
    <property type="entry name" value="HAMP"/>
    <property type="match status" value="1"/>
</dbReference>
<dbReference type="EMBL" id="CP031357">
    <property type="protein sequence ID" value="AXK42967.1"/>
    <property type="molecule type" value="Genomic_DNA"/>
</dbReference>
<dbReference type="Gene3D" id="6.10.340.10">
    <property type="match status" value="1"/>
</dbReference>
<protein>
    <recommendedName>
        <fullName evidence="1">diguanylate cyclase</fullName>
        <ecNumber evidence="1">2.7.7.65</ecNumber>
    </recommendedName>
</protein>
<name>A0A345YGB5_9SPHN</name>
<dbReference type="InterPro" id="IPR003660">
    <property type="entry name" value="HAMP_dom"/>
</dbReference>
<evidence type="ECO:0000313" key="7">
    <source>
        <dbReference type="Proteomes" id="UP000254508"/>
    </source>
</evidence>
<keyword evidence="7" id="KW-1185">Reference proteome</keyword>
<gene>
    <name evidence="6" type="ORF">DVR09_12100</name>
</gene>
<keyword evidence="3" id="KW-1133">Transmembrane helix</keyword>
<dbReference type="InterPro" id="IPR003018">
    <property type="entry name" value="GAF"/>
</dbReference>
<comment type="catalytic activity">
    <reaction evidence="2">
        <text>2 GTP = 3',3'-c-di-GMP + 2 diphosphate</text>
        <dbReference type="Rhea" id="RHEA:24898"/>
        <dbReference type="ChEBI" id="CHEBI:33019"/>
        <dbReference type="ChEBI" id="CHEBI:37565"/>
        <dbReference type="ChEBI" id="CHEBI:58805"/>
        <dbReference type="EC" id="2.7.7.65"/>
    </reaction>
</comment>
<evidence type="ECO:0000313" key="6">
    <source>
        <dbReference type="EMBL" id="AXK42967.1"/>
    </source>
</evidence>
<evidence type="ECO:0000256" key="1">
    <source>
        <dbReference type="ARBA" id="ARBA00012528"/>
    </source>
</evidence>
<reference evidence="7" key="1">
    <citation type="submission" date="2018-07" db="EMBL/GenBank/DDBJ databases">
        <title>Genome sequence of Erythrobacter strain YH-07, an antagonistic bacterium isolated from Yellow Sea.</title>
        <authorList>
            <person name="Tang T."/>
            <person name="Liu Q."/>
            <person name="Sun X."/>
        </authorList>
    </citation>
    <scope>NUCLEOTIDE SEQUENCE [LARGE SCALE GENOMIC DNA]</scope>
    <source>
        <strain evidence="7">YH-07</strain>
    </source>
</reference>
<dbReference type="GO" id="GO:0052621">
    <property type="term" value="F:diguanylate cyclase activity"/>
    <property type="evidence" value="ECO:0007669"/>
    <property type="project" value="UniProtKB-EC"/>
</dbReference>
<dbReference type="SMART" id="SM00065">
    <property type="entry name" value="GAF"/>
    <property type="match status" value="1"/>
</dbReference>
<dbReference type="SMART" id="SM00304">
    <property type="entry name" value="HAMP"/>
    <property type="match status" value="1"/>
</dbReference>
<feature type="domain" description="HAMP" evidence="4">
    <location>
        <begin position="207"/>
        <end position="260"/>
    </location>
</feature>
<dbReference type="GO" id="GO:0016020">
    <property type="term" value="C:membrane"/>
    <property type="evidence" value="ECO:0007669"/>
    <property type="project" value="InterPro"/>
</dbReference>
<dbReference type="PANTHER" id="PTHR45138:SF9">
    <property type="entry name" value="DIGUANYLATE CYCLASE DGCM-RELATED"/>
    <property type="match status" value="1"/>
</dbReference>
<dbReference type="Pfam" id="PF00990">
    <property type="entry name" value="GGDEF"/>
    <property type="match status" value="1"/>
</dbReference>
<keyword evidence="3" id="KW-0472">Membrane</keyword>
<dbReference type="CDD" id="cd06225">
    <property type="entry name" value="HAMP"/>
    <property type="match status" value="1"/>
</dbReference>
<dbReference type="FunFam" id="3.30.70.270:FF:000001">
    <property type="entry name" value="Diguanylate cyclase domain protein"/>
    <property type="match status" value="1"/>
</dbReference>
<dbReference type="AlphaFoldDB" id="A0A345YGB5"/>
<dbReference type="PROSITE" id="PS50885">
    <property type="entry name" value="HAMP"/>
    <property type="match status" value="1"/>
</dbReference>
<evidence type="ECO:0000256" key="2">
    <source>
        <dbReference type="ARBA" id="ARBA00034247"/>
    </source>
</evidence>
<evidence type="ECO:0000259" key="5">
    <source>
        <dbReference type="PROSITE" id="PS50887"/>
    </source>
</evidence>
<evidence type="ECO:0000259" key="4">
    <source>
        <dbReference type="PROSITE" id="PS50885"/>
    </source>
</evidence>
<dbReference type="CDD" id="cd01949">
    <property type="entry name" value="GGDEF"/>
    <property type="match status" value="1"/>
</dbReference>
<dbReference type="NCBIfam" id="TIGR00254">
    <property type="entry name" value="GGDEF"/>
    <property type="match status" value="1"/>
</dbReference>
<keyword evidence="3" id="KW-0812">Transmembrane</keyword>